<feature type="active site" description="Nucleophile" evidence="5">
    <location>
        <position position="244"/>
    </location>
</feature>
<dbReference type="Gene3D" id="3.30.70.1170">
    <property type="entry name" value="Sun protein, domain 3"/>
    <property type="match status" value="1"/>
</dbReference>
<evidence type="ECO:0000313" key="7">
    <source>
        <dbReference type="EMBL" id="HCQ40315.1"/>
    </source>
</evidence>
<keyword evidence="3 5" id="KW-0949">S-adenosyl-L-methionine</keyword>
<dbReference type="GO" id="GO:0003723">
    <property type="term" value="F:RNA binding"/>
    <property type="evidence" value="ECO:0007669"/>
    <property type="project" value="UniProtKB-UniRule"/>
</dbReference>
<dbReference type="PANTHER" id="PTHR22807:SF30">
    <property type="entry name" value="28S RRNA (CYTOSINE(4447)-C(5))-METHYLTRANSFERASE-RELATED"/>
    <property type="match status" value="1"/>
</dbReference>
<dbReference type="AlphaFoldDB" id="A0A656PM28"/>
<dbReference type="CDD" id="cd02440">
    <property type="entry name" value="AdoMet_MTases"/>
    <property type="match status" value="1"/>
</dbReference>
<dbReference type="Gene3D" id="3.40.50.150">
    <property type="entry name" value="Vaccinia Virus protein VP39"/>
    <property type="match status" value="1"/>
</dbReference>
<accession>A0A656PM28</accession>
<comment type="caution">
    <text evidence="7">The sequence shown here is derived from an EMBL/GenBank/DDBJ whole genome shotgun (WGS) entry which is preliminary data.</text>
</comment>
<evidence type="ECO:0000256" key="4">
    <source>
        <dbReference type="ARBA" id="ARBA00022884"/>
    </source>
</evidence>
<feature type="binding site" evidence="5">
    <location>
        <position position="142"/>
    </location>
    <ligand>
        <name>S-adenosyl-L-methionine</name>
        <dbReference type="ChEBI" id="CHEBI:59789"/>
    </ligand>
</feature>
<comment type="caution">
    <text evidence="5">Lacks conserved residue(s) required for the propagation of feature annotation.</text>
</comment>
<feature type="domain" description="SAM-dependent MTase RsmB/NOP-type" evidence="6">
    <location>
        <begin position="26"/>
        <end position="318"/>
    </location>
</feature>
<protein>
    <submittedName>
        <fullName evidence="7">RsmB/NOP family class I SAM-dependent RNA methyltransferase</fullName>
    </submittedName>
</protein>
<feature type="binding site" evidence="5">
    <location>
        <position position="190"/>
    </location>
    <ligand>
        <name>S-adenosyl-L-methionine</name>
        <dbReference type="ChEBI" id="CHEBI:59789"/>
    </ligand>
</feature>
<dbReference type="EMBL" id="DQFB01000003">
    <property type="protein sequence ID" value="HCQ40315.1"/>
    <property type="molecule type" value="Genomic_DNA"/>
</dbReference>
<evidence type="ECO:0000256" key="3">
    <source>
        <dbReference type="ARBA" id="ARBA00022691"/>
    </source>
</evidence>
<evidence type="ECO:0000256" key="2">
    <source>
        <dbReference type="ARBA" id="ARBA00022679"/>
    </source>
</evidence>
<sequence>MESKQVKHELFVSKVKNVFGSGAEKILEGILHPRYETFRINLRKSGVGEALETLRMLGFEIKEGPVPGSFINLSSINDLKISQTDLFKKGILYVQGLSSMLGVVVLDPKPDDKVMDLCASPGSKTSFMATLTGVPKNIYAVESNSGRFYSMKKNLAMQGYPDVVTVKANAAGLLNRYPVFREAFDRVLVDVPCSNEGNVRFSAPDPLKFWNPKLPKKISMLQKKILASGYGMLKPGGYMVYSTCTYSFEENESVINWALKKFPDLDVMKINSRVKNLKYLKGLTEYKGEETDPRISNTMRILPDNYFDGFFISLLQRRPAGAR</sequence>
<keyword evidence="2 5" id="KW-0808">Transferase</keyword>
<proteinExistence type="inferred from homology"/>
<evidence type="ECO:0000313" key="8">
    <source>
        <dbReference type="Proteomes" id="UP000262056"/>
    </source>
</evidence>
<reference evidence="7 8" key="1">
    <citation type="journal article" date="2018" name="Nat. Biotechnol.">
        <title>A standardized bacterial taxonomy based on genome phylogeny substantially revises the tree of life.</title>
        <authorList>
            <person name="Parks D.H."/>
            <person name="Chuvochina M."/>
            <person name="Waite D.W."/>
            <person name="Rinke C."/>
            <person name="Skarshewski A."/>
            <person name="Chaumeil P.A."/>
            <person name="Hugenholtz P."/>
        </authorList>
    </citation>
    <scope>NUCLEOTIDE SEQUENCE [LARGE SCALE GENOMIC DNA]</scope>
    <source>
        <strain evidence="7">UBA12021</strain>
    </source>
</reference>
<dbReference type="InterPro" id="IPR049560">
    <property type="entry name" value="MeTrfase_RsmB-F_NOP2_cat"/>
</dbReference>
<dbReference type="GO" id="GO:0001510">
    <property type="term" value="P:RNA methylation"/>
    <property type="evidence" value="ECO:0007669"/>
    <property type="project" value="InterPro"/>
</dbReference>
<comment type="similarity">
    <text evidence="5">Belongs to the class I-like SAM-binding methyltransferase superfamily. RsmB/NOP family.</text>
</comment>
<organism evidence="7 8">
    <name type="scientific">candidate division WWE3 bacterium</name>
    <dbReference type="NCBI Taxonomy" id="2053526"/>
    <lineage>
        <taxon>Bacteria</taxon>
        <taxon>Katanobacteria</taxon>
    </lineage>
</organism>
<dbReference type="Pfam" id="PF01189">
    <property type="entry name" value="Methyltr_RsmB-F"/>
    <property type="match status" value="1"/>
</dbReference>
<dbReference type="SUPFAM" id="SSF53335">
    <property type="entry name" value="S-adenosyl-L-methionine-dependent methyltransferases"/>
    <property type="match status" value="1"/>
</dbReference>
<dbReference type="PRINTS" id="PR02008">
    <property type="entry name" value="RCMTFAMILY"/>
</dbReference>
<dbReference type="PANTHER" id="PTHR22807">
    <property type="entry name" value="NOP2 YEAST -RELATED NOL1/NOP2/FMU SUN DOMAIN-CONTAINING"/>
    <property type="match status" value="1"/>
</dbReference>
<dbReference type="InterPro" id="IPR029063">
    <property type="entry name" value="SAM-dependent_MTases_sf"/>
</dbReference>
<keyword evidence="4 5" id="KW-0694">RNA-binding</keyword>
<dbReference type="InterPro" id="IPR023267">
    <property type="entry name" value="RCMT"/>
</dbReference>
<dbReference type="GO" id="GO:0008173">
    <property type="term" value="F:RNA methyltransferase activity"/>
    <property type="evidence" value="ECO:0007669"/>
    <property type="project" value="InterPro"/>
</dbReference>
<evidence type="ECO:0000259" key="6">
    <source>
        <dbReference type="PROSITE" id="PS51686"/>
    </source>
</evidence>
<name>A0A656PM28_UNCKA</name>
<gene>
    <name evidence="7" type="ORF">DIU24_01220</name>
</gene>
<dbReference type="Proteomes" id="UP000262056">
    <property type="component" value="Unassembled WGS sequence"/>
</dbReference>
<evidence type="ECO:0000256" key="1">
    <source>
        <dbReference type="ARBA" id="ARBA00022603"/>
    </source>
</evidence>
<dbReference type="PROSITE" id="PS51686">
    <property type="entry name" value="SAM_MT_RSMB_NOP"/>
    <property type="match status" value="1"/>
</dbReference>
<evidence type="ECO:0000256" key="5">
    <source>
        <dbReference type="PROSITE-ProRule" id="PRU01023"/>
    </source>
</evidence>
<keyword evidence="1 5" id="KW-0489">Methyltransferase</keyword>
<dbReference type="InterPro" id="IPR001678">
    <property type="entry name" value="MeTrfase_RsmB-F_NOP2_dom"/>
</dbReference>